<dbReference type="InterPro" id="IPR002052">
    <property type="entry name" value="DNA_methylase_N6_adenine_CS"/>
</dbReference>
<keyword evidence="2 4" id="KW-0808">Transferase</keyword>
<comment type="similarity">
    <text evidence="4">Belongs to the protein N5-glutamine methyltransferase family. PrmB subfamily.</text>
</comment>
<keyword evidence="3 4" id="KW-0949">S-adenosyl-L-methionine</keyword>
<protein>
    <recommendedName>
        <fullName evidence="4">Ribosomal protein uL3 glutamine methyltransferase</fullName>
        <shortName evidence="4">uL3 MTase</shortName>
        <ecNumber evidence="4">2.1.1.298</ecNumber>
    </recommendedName>
    <alternativeName>
        <fullName evidence="4">N5-glutamine methyltransferase PrmB</fullName>
    </alternativeName>
</protein>
<dbReference type="InterPro" id="IPR004556">
    <property type="entry name" value="HemK-like"/>
</dbReference>
<dbReference type="AlphaFoldDB" id="A0A158HHE0"/>
<feature type="domain" description="Methyltransferase small" evidence="5">
    <location>
        <begin position="127"/>
        <end position="209"/>
    </location>
</feature>
<comment type="caution">
    <text evidence="6">The sequence shown here is derived from an EMBL/GenBank/DDBJ whole genome shotgun (WGS) entry which is preliminary data.</text>
</comment>
<sequence>MALPFTTVRDLLRFGVSRFTEAGLSFGHGSSNAYDEAAYLILHTLHLPLDTLDPFLDARLLDTEIDAVMKVIERRAKDRVPAAYITHEAWMHGHRFYVDERVIVPRSFIGELLQDGLQPYVADPDQVSHVLELCTGSGCLAILAAQAFQNADIDAVDISAPALEVAHRNVDEYGLDERIALYEGDLFAPLPGGRYEVIITNPPYVNATAMGNLPAEYRHEPELALAGGADGMDVVRRIVGEARKWLTEDGVLVVEIGNERENVEASLGGLDLVWLSTSAGDDNVFLIQAADLPD</sequence>
<proteinExistence type="inferred from homology"/>
<evidence type="ECO:0000256" key="3">
    <source>
        <dbReference type="ARBA" id="ARBA00022691"/>
    </source>
</evidence>
<dbReference type="GO" id="GO:0032259">
    <property type="term" value="P:methylation"/>
    <property type="evidence" value="ECO:0007669"/>
    <property type="project" value="UniProtKB-KW"/>
</dbReference>
<dbReference type="NCBIfam" id="TIGR03533">
    <property type="entry name" value="L3_gln_methyl"/>
    <property type="match status" value="1"/>
</dbReference>
<dbReference type="Gene3D" id="3.40.50.150">
    <property type="entry name" value="Vaccinia Virus protein VP39"/>
    <property type="match status" value="1"/>
</dbReference>
<dbReference type="GO" id="GO:0036009">
    <property type="term" value="F:protein-glutamine N-methyltransferase activity"/>
    <property type="evidence" value="ECO:0007669"/>
    <property type="project" value="UniProtKB-UniRule"/>
</dbReference>
<dbReference type="EC" id="2.1.1.298" evidence="4"/>
<reference evidence="6" key="1">
    <citation type="submission" date="2016-01" db="EMBL/GenBank/DDBJ databases">
        <authorList>
            <person name="Peeters Charlotte."/>
        </authorList>
    </citation>
    <scope>NUCLEOTIDE SEQUENCE</scope>
    <source>
        <strain evidence="6">LMG 22936</strain>
    </source>
</reference>
<dbReference type="NCBIfam" id="TIGR00536">
    <property type="entry name" value="hemK_fam"/>
    <property type="match status" value="1"/>
</dbReference>
<dbReference type="InterPro" id="IPR029063">
    <property type="entry name" value="SAM-dependent_MTases_sf"/>
</dbReference>
<organism evidence="6 7">
    <name type="scientific">Caballeronia telluris</name>
    <dbReference type="NCBI Taxonomy" id="326475"/>
    <lineage>
        <taxon>Bacteria</taxon>
        <taxon>Pseudomonadati</taxon>
        <taxon>Pseudomonadota</taxon>
        <taxon>Betaproteobacteria</taxon>
        <taxon>Burkholderiales</taxon>
        <taxon>Burkholderiaceae</taxon>
        <taxon>Caballeronia</taxon>
    </lineage>
</organism>
<dbReference type="PIRSF" id="PIRSF037167">
    <property type="entry name" value="Mtase_YfcB_prd"/>
    <property type="match status" value="1"/>
</dbReference>
<dbReference type="CDD" id="cd02440">
    <property type="entry name" value="AdoMet_MTases"/>
    <property type="match status" value="1"/>
</dbReference>
<dbReference type="STRING" id="326475.AWB66_02352"/>
<name>A0A158HHE0_9BURK</name>
<comment type="catalytic activity">
    <reaction evidence="4">
        <text>L-glutaminyl-[ribosomal protein uL3] + S-adenosyl-L-methionine = N(5)-methyl-L-glutaminyl-[ribosomal protein uL3] + S-adenosyl-L-homocysteine + H(+)</text>
        <dbReference type="Rhea" id="RHEA:45020"/>
        <dbReference type="Rhea" id="RHEA-COMP:11063"/>
        <dbReference type="Rhea" id="RHEA-COMP:11064"/>
        <dbReference type="ChEBI" id="CHEBI:15378"/>
        <dbReference type="ChEBI" id="CHEBI:30011"/>
        <dbReference type="ChEBI" id="CHEBI:57856"/>
        <dbReference type="ChEBI" id="CHEBI:59789"/>
        <dbReference type="ChEBI" id="CHEBI:61891"/>
        <dbReference type="EC" id="2.1.1.298"/>
    </reaction>
</comment>
<evidence type="ECO:0000259" key="5">
    <source>
        <dbReference type="Pfam" id="PF05175"/>
    </source>
</evidence>
<comment type="function">
    <text evidence="4">Methylates ribosomal protein uL3 on a specific glutamine residue.</text>
</comment>
<evidence type="ECO:0000256" key="4">
    <source>
        <dbReference type="HAMAP-Rule" id="MF_02125"/>
    </source>
</evidence>
<dbReference type="Gene3D" id="1.10.8.10">
    <property type="entry name" value="DNA helicase RuvA subunit, C-terminal domain"/>
    <property type="match status" value="1"/>
</dbReference>
<gene>
    <name evidence="4" type="primary">prmB</name>
    <name evidence="6" type="ORF">AWB66_02352</name>
</gene>
<dbReference type="GO" id="GO:0005829">
    <property type="term" value="C:cytosol"/>
    <property type="evidence" value="ECO:0007669"/>
    <property type="project" value="TreeGrafter"/>
</dbReference>
<evidence type="ECO:0000313" key="7">
    <source>
        <dbReference type="Proteomes" id="UP000054717"/>
    </source>
</evidence>
<dbReference type="PANTHER" id="PTHR47806:SF1">
    <property type="entry name" value="RIBOSOMAL PROTEIN UL3 GLUTAMINE METHYLTRANSFERASE"/>
    <property type="match status" value="1"/>
</dbReference>
<keyword evidence="1 4" id="KW-0489">Methyltransferase</keyword>
<dbReference type="PROSITE" id="PS00092">
    <property type="entry name" value="N6_MTASE"/>
    <property type="match status" value="1"/>
</dbReference>
<dbReference type="GO" id="GO:0003676">
    <property type="term" value="F:nucleic acid binding"/>
    <property type="evidence" value="ECO:0007669"/>
    <property type="project" value="InterPro"/>
</dbReference>
<dbReference type="InterPro" id="IPR017127">
    <property type="entry name" value="Ribosome_uL3_MTase"/>
</dbReference>
<dbReference type="HAMAP" id="MF_02125">
    <property type="entry name" value="L3_methyltr_PrmB"/>
    <property type="match status" value="1"/>
</dbReference>
<dbReference type="Proteomes" id="UP000054717">
    <property type="component" value="Unassembled WGS sequence"/>
</dbReference>
<dbReference type="InterPro" id="IPR007848">
    <property type="entry name" value="Small_mtfrase_dom"/>
</dbReference>
<evidence type="ECO:0000256" key="2">
    <source>
        <dbReference type="ARBA" id="ARBA00022679"/>
    </source>
</evidence>
<evidence type="ECO:0000313" key="6">
    <source>
        <dbReference type="EMBL" id="SAL43764.1"/>
    </source>
</evidence>
<dbReference type="PANTHER" id="PTHR47806">
    <property type="entry name" value="50S RIBOSOMAL PROTEIN L3 GLUTAMINE METHYLTRANSFERASE"/>
    <property type="match status" value="1"/>
</dbReference>
<accession>A0A158HHE0</accession>
<keyword evidence="7" id="KW-1185">Reference proteome</keyword>
<dbReference type="SUPFAM" id="SSF53335">
    <property type="entry name" value="S-adenosyl-L-methionine-dependent methyltransferases"/>
    <property type="match status" value="1"/>
</dbReference>
<dbReference type="RefSeq" id="WP_087630460.1">
    <property type="nucleotide sequence ID" value="NZ_FCNZ02000007.1"/>
</dbReference>
<dbReference type="EMBL" id="FCNZ02000007">
    <property type="protein sequence ID" value="SAL43764.1"/>
    <property type="molecule type" value="Genomic_DNA"/>
</dbReference>
<dbReference type="Pfam" id="PF05175">
    <property type="entry name" value="MTS"/>
    <property type="match status" value="1"/>
</dbReference>
<evidence type="ECO:0000256" key="1">
    <source>
        <dbReference type="ARBA" id="ARBA00022603"/>
    </source>
</evidence>